<evidence type="ECO:0008006" key="5">
    <source>
        <dbReference type="Google" id="ProtNLM"/>
    </source>
</evidence>
<name>A0A6A0GTQ3_HYAAZ</name>
<dbReference type="Proteomes" id="UP000711488">
    <property type="component" value="Unassembled WGS sequence"/>
</dbReference>
<keyword evidence="3" id="KW-0106">Calcium</keyword>
<sequence>MRWGVSDVKTVKDEMGILRCEDRSRDQVGWISRKTENGPPPPTDNKLFSDEELVTMIDPILEQDDHNKDGYIDYTEFMAAQQKAAVNTPQTFCDEEEEKLRDVSVRLVPRRPPAPVALAPAVPLPPAW</sequence>
<evidence type="ECO:0000256" key="1">
    <source>
        <dbReference type="ARBA" id="ARBA00022729"/>
    </source>
</evidence>
<organism evidence="4">
    <name type="scientific">Hyalella azteca</name>
    <name type="common">Amphipod</name>
    <dbReference type="NCBI Taxonomy" id="294128"/>
    <lineage>
        <taxon>Eukaryota</taxon>
        <taxon>Metazoa</taxon>
        <taxon>Ecdysozoa</taxon>
        <taxon>Arthropoda</taxon>
        <taxon>Crustacea</taxon>
        <taxon>Multicrustacea</taxon>
        <taxon>Malacostraca</taxon>
        <taxon>Eumalacostraca</taxon>
        <taxon>Peracarida</taxon>
        <taxon>Amphipoda</taxon>
        <taxon>Senticaudata</taxon>
        <taxon>Talitrida</taxon>
        <taxon>Talitroidea</taxon>
        <taxon>Hyalellidae</taxon>
        <taxon>Hyalella</taxon>
    </lineage>
</organism>
<reference evidence="4" key="1">
    <citation type="submission" date="2014-08" db="EMBL/GenBank/DDBJ databases">
        <authorList>
            <person name="Murali S."/>
            <person name="Richards S."/>
            <person name="Bandaranaike D."/>
            <person name="Bellair M."/>
            <person name="Blankenburg K."/>
            <person name="Chao H."/>
            <person name="Dinh H."/>
            <person name="Doddapaneni H."/>
            <person name="Dugan-Rocha S."/>
            <person name="Elkadiri S."/>
            <person name="Gnanaolivu R."/>
            <person name="Hughes D."/>
            <person name="Lee S."/>
            <person name="Li M."/>
            <person name="Ming W."/>
            <person name="Munidasa M."/>
            <person name="Muniz J."/>
            <person name="Nguyen L."/>
            <person name="Osuji N."/>
            <person name="Pu L.-L."/>
            <person name="Puazo M."/>
            <person name="Skinner E."/>
            <person name="Qu C."/>
            <person name="Quiroz J."/>
            <person name="Raj R."/>
            <person name="Weissenberger G."/>
            <person name="Xin Y."/>
            <person name="Zou X."/>
            <person name="Han Y."/>
            <person name="Worley K."/>
            <person name="Muzny D."/>
            <person name="Gibbs R."/>
        </authorList>
    </citation>
    <scope>NUCLEOTIDE SEQUENCE</scope>
    <source>
        <strain evidence="4">HAZT.00-mixed</strain>
        <tissue evidence="4">Whole organism</tissue>
    </source>
</reference>
<dbReference type="EMBL" id="JQDR03014525">
    <property type="protein sequence ID" value="KAA0187951.1"/>
    <property type="molecule type" value="Genomic_DNA"/>
</dbReference>
<reference evidence="4" key="2">
    <citation type="journal article" date="2018" name="Environ. Sci. Technol.">
        <title>The Toxicogenome of Hyalella azteca: A Model for Sediment Ecotoxicology and Evolutionary Toxicology.</title>
        <authorList>
            <person name="Poynton H.C."/>
            <person name="Hasenbein S."/>
            <person name="Benoit J.B."/>
            <person name="Sepulveda M.S."/>
            <person name="Poelchau M.F."/>
            <person name="Hughes D.S.T."/>
            <person name="Murali S.C."/>
            <person name="Chen S."/>
            <person name="Glastad K.M."/>
            <person name="Goodisman M.A.D."/>
            <person name="Werren J.H."/>
            <person name="Vineis J.H."/>
            <person name="Bowen J.L."/>
            <person name="Friedrich M."/>
            <person name="Jones J."/>
            <person name="Robertson H.M."/>
            <person name="Feyereisen R."/>
            <person name="Mechler-Hickson A."/>
            <person name="Mathers N."/>
            <person name="Lee C.E."/>
            <person name="Colbourne J.K."/>
            <person name="Biales A."/>
            <person name="Johnston J.S."/>
            <person name="Wellborn G.A."/>
            <person name="Rosendale A.J."/>
            <person name="Cridge A.G."/>
            <person name="Munoz-Torres M.C."/>
            <person name="Bain P.A."/>
            <person name="Manny A.R."/>
            <person name="Major K.M."/>
            <person name="Lambert F.N."/>
            <person name="Vulpe C.D."/>
            <person name="Tuck P."/>
            <person name="Blalock B.J."/>
            <person name="Lin Y.Y."/>
            <person name="Smith M.E."/>
            <person name="Ochoa-Acuna H."/>
            <person name="Chen M.M."/>
            <person name="Childers C.P."/>
            <person name="Qu J."/>
            <person name="Dugan S."/>
            <person name="Lee S.L."/>
            <person name="Chao H."/>
            <person name="Dinh H."/>
            <person name="Han Y."/>
            <person name="Doddapaneni H."/>
            <person name="Worley K.C."/>
            <person name="Muzny D.M."/>
            <person name="Gibbs R.A."/>
            <person name="Richards S."/>
        </authorList>
    </citation>
    <scope>NUCLEOTIDE SEQUENCE</scope>
    <source>
        <strain evidence="4">HAZT.00-mixed</strain>
        <tissue evidence="4">Whole organism</tissue>
    </source>
</reference>
<dbReference type="InterPro" id="IPR011992">
    <property type="entry name" value="EF-hand-dom_pair"/>
</dbReference>
<comment type="caution">
    <text evidence="4">The sequence shown here is derived from an EMBL/GenBank/DDBJ whole genome shotgun (WGS) entry which is preliminary data.</text>
</comment>
<dbReference type="InterPro" id="IPR018247">
    <property type="entry name" value="EF_Hand_1_Ca_BS"/>
</dbReference>
<keyword evidence="2" id="KW-0677">Repeat</keyword>
<accession>A0A6A0GTQ3</accession>
<evidence type="ECO:0000256" key="2">
    <source>
        <dbReference type="ARBA" id="ARBA00022737"/>
    </source>
</evidence>
<evidence type="ECO:0000313" key="4">
    <source>
        <dbReference type="EMBL" id="KAA0187951.1"/>
    </source>
</evidence>
<dbReference type="Gene3D" id="1.10.238.10">
    <property type="entry name" value="EF-hand"/>
    <property type="match status" value="1"/>
</dbReference>
<reference evidence="4" key="3">
    <citation type="submission" date="2019-06" db="EMBL/GenBank/DDBJ databases">
        <authorList>
            <person name="Poynton C."/>
            <person name="Hasenbein S."/>
            <person name="Benoit J.B."/>
            <person name="Sepulveda M.S."/>
            <person name="Poelchau M.F."/>
            <person name="Murali S.C."/>
            <person name="Chen S."/>
            <person name="Glastad K.M."/>
            <person name="Werren J.H."/>
            <person name="Vineis J.H."/>
            <person name="Bowen J.L."/>
            <person name="Friedrich M."/>
            <person name="Jones J."/>
            <person name="Robertson H.M."/>
            <person name="Feyereisen R."/>
            <person name="Mechler-Hickson A."/>
            <person name="Mathers N."/>
            <person name="Lee C.E."/>
            <person name="Colbourne J.K."/>
            <person name="Biales A."/>
            <person name="Johnston J.S."/>
            <person name="Wellborn G.A."/>
            <person name="Rosendale A.J."/>
            <person name="Cridge A.G."/>
            <person name="Munoz-Torres M.C."/>
            <person name="Bain P.A."/>
            <person name="Manny A.R."/>
            <person name="Major K.M."/>
            <person name="Lambert F.N."/>
            <person name="Vulpe C.D."/>
            <person name="Tuck P."/>
            <person name="Blalock B.J."/>
            <person name="Lin Y.-Y."/>
            <person name="Smith M.E."/>
            <person name="Ochoa-Acuna H."/>
            <person name="Chen M.-J.M."/>
            <person name="Childers C.P."/>
            <person name="Qu J."/>
            <person name="Dugan S."/>
            <person name="Lee S.L."/>
            <person name="Chao H."/>
            <person name="Dinh H."/>
            <person name="Han Y."/>
            <person name="Doddapaneni H."/>
            <person name="Worley K.C."/>
            <person name="Muzny D.M."/>
            <person name="Gibbs R.A."/>
            <person name="Richards S."/>
        </authorList>
    </citation>
    <scope>NUCLEOTIDE SEQUENCE</scope>
    <source>
        <strain evidence="4">HAZT.00-mixed</strain>
        <tissue evidence="4">Whole organism</tissue>
    </source>
</reference>
<keyword evidence="1" id="KW-0732">Signal</keyword>
<dbReference type="PANTHER" id="PTHR23104:SF17">
    <property type="entry name" value="EF-HAND DOMAIN-CONTAINING PROTEIN"/>
    <property type="match status" value="1"/>
</dbReference>
<dbReference type="AlphaFoldDB" id="A0A6A0GTQ3"/>
<dbReference type="SUPFAM" id="SSF47473">
    <property type="entry name" value="EF-hand"/>
    <property type="match status" value="1"/>
</dbReference>
<proteinExistence type="predicted"/>
<evidence type="ECO:0000256" key="3">
    <source>
        <dbReference type="ARBA" id="ARBA00022837"/>
    </source>
</evidence>
<dbReference type="InterPro" id="IPR052110">
    <property type="entry name" value="MCFD2-like"/>
</dbReference>
<dbReference type="OrthoDB" id="289247at2759"/>
<dbReference type="PANTHER" id="PTHR23104">
    <property type="entry name" value="MULTIPLE COAGULATION FACTOR DEFICIENCY PROTEIN 2 NEURAL STEM CELL DERIVED NEURONAL SURVIVAL PROTEIN"/>
    <property type="match status" value="1"/>
</dbReference>
<dbReference type="PROSITE" id="PS00018">
    <property type="entry name" value="EF_HAND_1"/>
    <property type="match status" value="1"/>
</dbReference>
<protein>
    <recommendedName>
        <fullName evidence="5">EF-hand domain-containing protein</fullName>
    </recommendedName>
</protein>
<gene>
    <name evidence="4" type="ORF">HAZT_HAZT009689</name>
</gene>